<reference evidence="3" key="1">
    <citation type="journal article" date="2019" name="Microbiology">
        <title>Complete Genome Sequence of an Uncultured Bacterium of the Candidate Phylum Bipolaricaulota.</title>
        <authorList>
            <person name="Kadnikov V.V."/>
            <person name="Mardanov A.V."/>
            <person name="Beletsky A.V."/>
            <person name="Frank Y.A."/>
            <person name="Karnachuk O.V."/>
            <person name="Ravin N.V."/>
        </authorList>
    </citation>
    <scope>NUCLEOTIDE SEQUENCE [LARGE SCALE GENOMIC DNA]</scope>
</reference>
<dbReference type="EMBL" id="CP046457">
    <property type="protein sequence ID" value="QGT99941.1"/>
    <property type="molecule type" value="Genomic_DNA"/>
</dbReference>
<feature type="domain" description="LUD" evidence="1">
    <location>
        <begin position="8"/>
        <end position="200"/>
    </location>
</feature>
<evidence type="ECO:0000259" key="1">
    <source>
        <dbReference type="Pfam" id="PF02589"/>
    </source>
</evidence>
<dbReference type="PANTHER" id="PTHR36179">
    <property type="entry name" value="LUD_DOM DOMAIN-CONTAINING PROTEIN"/>
    <property type="match status" value="1"/>
</dbReference>
<gene>
    <name evidence="2" type="ORF">SYNTR_1348</name>
</gene>
<dbReference type="Proteomes" id="UP000426444">
    <property type="component" value="Chromosome"/>
</dbReference>
<sequence>MIAIDTTIEKTIQALNKNNIEAEYFENSNEAVDYLLKEIEQNQTVGIGGSVTIDSLKIPEKLINRGNEVYFHWLEEAPEKKQEVLRKAMTTDVYLSSTNALTENGQLVNIDGVGNRVSSMIYGHEKVIIVCGKNKIVKDVHAAIKHVKANAYKNARRLDRKTPCAQIGECRDCNSPERMCNVTTIIEKQPLSSKMKVIIINEELGF</sequence>
<protein>
    <submittedName>
        <fullName evidence="2">Transcriptional regulators of sugar metabolism</fullName>
    </submittedName>
</protein>
<accession>A0A6I6DL40</accession>
<name>A0A6I6DL40_9FIRM</name>
<evidence type="ECO:0000313" key="3">
    <source>
        <dbReference type="Proteomes" id="UP000426444"/>
    </source>
</evidence>
<proteinExistence type="predicted"/>
<dbReference type="InterPro" id="IPR003741">
    <property type="entry name" value="LUD_dom"/>
</dbReference>
<evidence type="ECO:0000313" key="2">
    <source>
        <dbReference type="EMBL" id="QGT99941.1"/>
    </source>
</evidence>
<dbReference type="AlphaFoldDB" id="A0A6I6DL40"/>
<dbReference type="KEGG" id="salq:SYNTR_1348"/>
<organism evidence="2 3">
    <name type="scientific">Candidatus Syntrophocurvum alkaliphilum</name>
    <dbReference type="NCBI Taxonomy" id="2293317"/>
    <lineage>
        <taxon>Bacteria</taxon>
        <taxon>Bacillati</taxon>
        <taxon>Bacillota</taxon>
        <taxon>Clostridia</taxon>
        <taxon>Eubacteriales</taxon>
        <taxon>Syntrophomonadaceae</taxon>
        <taxon>Candidatus Syntrophocurvum</taxon>
    </lineage>
</organism>
<dbReference type="InterPro" id="IPR009501">
    <property type="entry name" value="UCP020269"/>
</dbReference>
<keyword evidence="3" id="KW-1185">Reference proteome</keyword>
<dbReference type="PIRSF" id="PIRSF020269">
    <property type="entry name" value="DUF1121"/>
    <property type="match status" value="1"/>
</dbReference>
<dbReference type="PANTHER" id="PTHR36179:SF2">
    <property type="entry name" value="LUD DOMAIN-CONTAINING PROTEIN"/>
    <property type="match status" value="1"/>
</dbReference>
<dbReference type="RefSeq" id="WP_243140153.1">
    <property type="nucleotide sequence ID" value="NZ_CP046457.1"/>
</dbReference>
<dbReference type="Pfam" id="PF02589">
    <property type="entry name" value="LUD_dom"/>
    <property type="match status" value="1"/>
</dbReference>